<accession>M1NEL2</accession>
<dbReference type="Gene3D" id="1.10.357.10">
    <property type="entry name" value="Tetracycline Repressor, domain 2"/>
    <property type="match status" value="1"/>
</dbReference>
<keyword evidence="1 2" id="KW-0238">DNA-binding</keyword>
<feature type="domain" description="HTH tetR-type" evidence="3">
    <location>
        <begin position="5"/>
        <end position="65"/>
    </location>
</feature>
<dbReference type="SUPFAM" id="SSF46689">
    <property type="entry name" value="Homeodomain-like"/>
    <property type="match status" value="1"/>
</dbReference>
<dbReference type="SUPFAM" id="SSF48498">
    <property type="entry name" value="Tetracyclin repressor-like, C-terminal domain"/>
    <property type="match status" value="1"/>
</dbReference>
<dbReference type="KEGG" id="dsf:UWK_01586"/>
<evidence type="ECO:0000256" key="1">
    <source>
        <dbReference type="ARBA" id="ARBA00023125"/>
    </source>
</evidence>
<dbReference type="Pfam" id="PF00440">
    <property type="entry name" value="TetR_N"/>
    <property type="match status" value="1"/>
</dbReference>
<dbReference type="STRING" id="1167006.UWK_01586"/>
<dbReference type="Pfam" id="PF08359">
    <property type="entry name" value="TetR_C_4"/>
    <property type="match status" value="1"/>
</dbReference>
<gene>
    <name evidence="4" type="ordered locus">UWK_01586</name>
</gene>
<dbReference type="RefSeq" id="WP_015403835.1">
    <property type="nucleotide sequence ID" value="NC_020304.1"/>
</dbReference>
<dbReference type="Gene3D" id="1.10.10.60">
    <property type="entry name" value="Homeodomain-like"/>
    <property type="match status" value="1"/>
</dbReference>
<evidence type="ECO:0000313" key="5">
    <source>
        <dbReference type="Proteomes" id="UP000011721"/>
    </source>
</evidence>
<dbReference type="OrthoDB" id="8535430at2"/>
<dbReference type="PANTHER" id="PTHR43479">
    <property type="entry name" value="ACREF/ENVCD OPERON REPRESSOR-RELATED"/>
    <property type="match status" value="1"/>
</dbReference>
<evidence type="ECO:0000313" key="4">
    <source>
        <dbReference type="EMBL" id="AGF78144.1"/>
    </source>
</evidence>
<protein>
    <submittedName>
        <fullName evidence="4">Transcriptional regulator</fullName>
    </submittedName>
</protein>
<dbReference type="InterPro" id="IPR009057">
    <property type="entry name" value="Homeodomain-like_sf"/>
</dbReference>
<dbReference type="eggNOG" id="COG1309">
    <property type="taxonomic scope" value="Bacteria"/>
</dbReference>
<reference evidence="5" key="1">
    <citation type="journal article" date="2013" name="Stand. Genomic Sci.">
        <title>Complete genome sequence of Desulfocapsa sulfexigens, a marine deltaproteobacterium specialized in disproportionating inorganic sulfur compounds.</title>
        <authorList>
            <person name="Finster K.W."/>
            <person name="Kjeldsen K.U."/>
            <person name="Kube M."/>
            <person name="Reinhardt R."/>
            <person name="Mussmann M."/>
            <person name="Amann R."/>
            <person name="Schreiber L."/>
        </authorList>
    </citation>
    <scope>NUCLEOTIDE SEQUENCE [LARGE SCALE GENOMIC DNA]</scope>
    <source>
        <strain evidence="5">DSM 10523 / SB164P1</strain>
    </source>
</reference>
<evidence type="ECO:0000256" key="2">
    <source>
        <dbReference type="PROSITE-ProRule" id="PRU00335"/>
    </source>
</evidence>
<dbReference type="PROSITE" id="PS50977">
    <property type="entry name" value="HTH_TETR_2"/>
    <property type="match status" value="1"/>
</dbReference>
<dbReference type="Proteomes" id="UP000011721">
    <property type="component" value="Chromosome"/>
</dbReference>
<dbReference type="PANTHER" id="PTHR43479:SF11">
    <property type="entry name" value="ACREF_ENVCD OPERON REPRESSOR-RELATED"/>
    <property type="match status" value="1"/>
</dbReference>
<sequence>MTINSDFHDRLGATILEVFSESDFHAVAIRDIARKAGVSFATIYKHYGNKEGLVFAFVDIWMGRLTDRIIDHLQGMANLKEKLRKIFWLQLDYYEKHNEFAKIIFMTLPMKTWMADESFEQRRMFNLLMDVLRQGQEEGLLNPDIDTRILLDFMLGFVQRSFIMWVQRGQKESLADQTDVMFKMIWRGIVTPERIH</sequence>
<dbReference type="HOGENOM" id="CLU_069356_12_2_7"/>
<dbReference type="GO" id="GO:0003677">
    <property type="term" value="F:DNA binding"/>
    <property type="evidence" value="ECO:0007669"/>
    <property type="project" value="UniProtKB-UniRule"/>
</dbReference>
<feature type="DNA-binding region" description="H-T-H motif" evidence="2">
    <location>
        <begin position="28"/>
        <end position="47"/>
    </location>
</feature>
<keyword evidence="5" id="KW-1185">Reference proteome</keyword>
<organism evidence="4 5">
    <name type="scientific">Desulfocapsa sulfexigens (strain DSM 10523 / SB164P1)</name>
    <dbReference type="NCBI Taxonomy" id="1167006"/>
    <lineage>
        <taxon>Bacteria</taxon>
        <taxon>Pseudomonadati</taxon>
        <taxon>Thermodesulfobacteriota</taxon>
        <taxon>Desulfobulbia</taxon>
        <taxon>Desulfobulbales</taxon>
        <taxon>Desulfocapsaceae</taxon>
        <taxon>Desulfocapsa</taxon>
    </lineage>
</organism>
<name>M1NEL2_DESSD</name>
<dbReference type="InterPro" id="IPR036271">
    <property type="entry name" value="Tet_transcr_reg_TetR-rel_C_sf"/>
</dbReference>
<dbReference type="InterPro" id="IPR050624">
    <property type="entry name" value="HTH-type_Tx_Regulator"/>
</dbReference>
<dbReference type="AlphaFoldDB" id="M1NEL2"/>
<proteinExistence type="predicted"/>
<dbReference type="EMBL" id="CP003985">
    <property type="protein sequence ID" value="AGF78144.1"/>
    <property type="molecule type" value="Genomic_DNA"/>
</dbReference>
<dbReference type="InterPro" id="IPR001647">
    <property type="entry name" value="HTH_TetR"/>
</dbReference>
<dbReference type="InterPro" id="IPR013570">
    <property type="entry name" value="Tscrpt_reg_YsiA_C"/>
</dbReference>
<evidence type="ECO:0000259" key="3">
    <source>
        <dbReference type="PROSITE" id="PS50977"/>
    </source>
</evidence>